<comment type="caution">
    <text evidence="10">The sequence shown here is derived from an EMBL/GenBank/DDBJ whole genome shotgun (WGS) entry which is preliminary data.</text>
</comment>
<dbReference type="InterPro" id="IPR050749">
    <property type="entry name" value="Glycosyl_Hydrolase_47"/>
</dbReference>
<feature type="active site" evidence="6">
    <location>
        <position position="460"/>
    </location>
</feature>
<gene>
    <name evidence="10" type="ORF">G7Y89_g2579</name>
</gene>
<evidence type="ECO:0000256" key="7">
    <source>
        <dbReference type="PIRSR" id="PIRSR601382-3"/>
    </source>
</evidence>
<dbReference type="PANTHER" id="PTHR11742:SF103">
    <property type="entry name" value="ENDOPLASMIC RETICULUM MANNOSIDASE MNL2-RELATED"/>
    <property type="match status" value="1"/>
</dbReference>
<dbReference type="InterPro" id="IPR012341">
    <property type="entry name" value="6hp_glycosidase-like_sf"/>
</dbReference>
<name>A0A8H4RUA4_9HELO</name>
<comment type="pathway">
    <text evidence="2">Protein modification; protein glycosylation.</text>
</comment>
<dbReference type="UniPathway" id="UPA00378"/>
<dbReference type="SUPFAM" id="SSF48225">
    <property type="entry name" value="Seven-hairpin glycosidases"/>
    <property type="match status" value="1"/>
</dbReference>
<dbReference type="AlphaFoldDB" id="A0A8H4RUA4"/>
<dbReference type="GO" id="GO:0005975">
    <property type="term" value="P:carbohydrate metabolic process"/>
    <property type="evidence" value="ECO:0007669"/>
    <property type="project" value="InterPro"/>
</dbReference>
<keyword evidence="11" id="KW-1185">Reference proteome</keyword>
<evidence type="ECO:0000256" key="2">
    <source>
        <dbReference type="ARBA" id="ARBA00004922"/>
    </source>
</evidence>
<dbReference type="Pfam" id="PF01532">
    <property type="entry name" value="Glyco_hydro_47"/>
    <property type="match status" value="1"/>
</dbReference>
<accession>A0A8H4RUA4</accession>
<organism evidence="10 11">
    <name type="scientific">Cudoniella acicularis</name>
    <dbReference type="NCBI Taxonomy" id="354080"/>
    <lineage>
        <taxon>Eukaryota</taxon>
        <taxon>Fungi</taxon>
        <taxon>Dikarya</taxon>
        <taxon>Ascomycota</taxon>
        <taxon>Pezizomycotina</taxon>
        <taxon>Leotiomycetes</taxon>
        <taxon>Helotiales</taxon>
        <taxon>Tricladiaceae</taxon>
        <taxon>Cudoniella</taxon>
    </lineage>
</organism>
<dbReference type="InterPro" id="IPR036026">
    <property type="entry name" value="Seven-hairpin_glycosidases"/>
</dbReference>
<evidence type="ECO:0000256" key="5">
    <source>
        <dbReference type="ARBA" id="ARBA00023157"/>
    </source>
</evidence>
<feature type="transmembrane region" description="Helical" evidence="9">
    <location>
        <begin position="28"/>
        <end position="46"/>
    </location>
</feature>
<evidence type="ECO:0000313" key="11">
    <source>
        <dbReference type="Proteomes" id="UP000566819"/>
    </source>
</evidence>
<keyword evidence="9" id="KW-0472">Membrane</keyword>
<dbReference type="Proteomes" id="UP000566819">
    <property type="component" value="Unassembled WGS sequence"/>
</dbReference>
<keyword evidence="5 7" id="KW-1015">Disulfide bond</keyword>
<dbReference type="GO" id="GO:0005509">
    <property type="term" value="F:calcium ion binding"/>
    <property type="evidence" value="ECO:0007669"/>
    <property type="project" value="InterPro"/>
</dbReference>
<evidence type="ECO:0000256" key="6">
    <source>
        <dbReference type="PIRSR" id="PIRSR601382-1"/>
    </source>
</evidence>
<keyword evidence="9" id="KW-1133">Transmembrane helix</keyword>
<dbReference type="Gene3D" id="1.50.10.10">
    <property type="match status" value="1"/>
</dbReference>
<feature type="active site" description="Proton donor" evidence="6">
    <location>
        <position position="166"/>
    </location>
</feature>
<dbReference type="EC" id="3.2.1.-" evidence="8"/>
<feature type="disulfide bond" evidence="7">
    <location>
        <begin position="372"/>
        <end position="401"/>
    </location>
</feature>
<dbReference type="EMBL" id="JAAMPI010000115">
    <property type="protein sequence ID" value="KAF4635523.1"/>
    <property type="molecule type" value="Genomic_DNA"/>
</dbReference>
<evidence type="ECO:0000256" key="1">
    <source>
        <dbReference type="ARBA" id="ARBA00001913"/>
    </source>
</evidence>
<proteinExistence type="inferred from homology"/>
<evidence type="ECO:0000256" key="3">
    <source>
        <dbReference type="ARBA" id="ARBA00007658"/>
    </source>
</evidence>
<dbReference type="GO" id="GO:0005783">
    <property type="term" value="C:endoplasmic reticulum"/>
    <property type="evidence" value="ECO:0007669"/>
    <property type="project" value="TreeGrafter"/>
</dbReference>
<dbReference type="PANTHER" id="PTHR11742">
    <property type="entry name" value="MANNOSYL-OLIGOSACCHARIDE ALPHA-1,2-MANNOSIDASE-RELATED"/>
    <property type="match status" value="1"/>
</dbReference>
<dbReference type="InterPro" id="IPR001382">
    <property type="entry name" value="Glyco_hydro_47"/>
</dbReference>
<comment type="cofactor">
    <cofactor evidence="1">
        <name>Ca(2+)</name>
        <dbReference type="ChEBI" id="CHEBI:29108"/>
    </cofactor>
</comment>
<protein>
    <recommendedName>
        <fullName evidence="8">alpha-1,2-Mannosidase</fullName>
        <ecNumber evidence="8">3.2.1.-</ecNumber>
    </recommendedName>
</protein>
<reference evidence="10 11" key="1">
    <citation type="submission" date="2020-03" db="EMBL/GenBank/DDBJ databases">
        <title>Draft Genome Sequence of Cudoniella acicularis.</title>
        <authorList>
            <person name="Buettner E."/>
            <person name="Kellner H."/>
        </authorList>
    </citation>
    <scope>NUCLEOTIDE SEQUENCE [LARGE SCALE GENOMIC DNA]</scope>
    <source>
        <strain evidence="10 11">DSM 108380</strain>
    </source>
</reference>
<evidence type="ECO:0000256" key="9">
    <source>
        <dbReference type="SAM" id="Phobius"/>
    </source>
</evidence>
<dbReference type="PRINTS" id="PR00747">
    <property type="entry name" value="GLYHDRLASE47"/>
</dbReference>
<keyword evidence="4 8" id="KW-0378">Hydrolase</keyword>
<comment type="similarity">
    <text evidence="3 8">Belongs to the glycosyl hydrolase 47 family.</text>
</comment>
<evidence type="ECO:0000256" key="8">
    <source>
        <dbReference type="RuleBase" id="RU361193"/>
    </source>
</evidence>
<dbReference type="OrthoDB" id="8118055at2759"/>
<feature type="active site" evidence="6">
    <location>
        <position position="301"/>
    </location>
</feature>
<dbReference type="GO" id="GO:0036503">
    <property type="term" value="P:ERAD pathway"/>
    <property type="evidence" value="ECO:0007669"/>
    <property type="project" value="UniProtKB-ARBA"/>
</dbReference>
<dbReference type="GO" id="GO:0016020">
    <property type="term" value="C:membrane"/>
    <property type="evidence" value="ECO:0007669"/>
    <property type="project" value="InterPro"/>
</dbReference>
<dbReference type="GO" id="GO:0004571">
    <property type="term" value="F:mannosyl-oligosaccharide 1,2-alpha-mannosidase activity"/>
    <property type="evidence" value="ECO:0007669"/>
    <property type="project" value="InterPro"/>
</dbReference>
<keyword evidence="8" id="KW-0326">Glycosidase</keyword>
<feature type="active site" description="Proton donor" evidence="6">
    <location>
        <position position="415"/>
    </location>
</feature>
<sequence length="559" mass="62846">MTEKNRRSSRAFGQAPVLGSIRARRLRILLLAVLCSAFVLFLIPYHSDRFNLLRNKFEKQPAIQIQCRFGKEDSATEAIRVQRQQKVKEAFVHAWEGYKKHAWLKDELKPISGGFEDPFIGWAATLVNSLDALYILGLQEEFHHALHALGSVDFSRPNAEKVPVSETAIKYLGGLLGAYDISGGEHLILLQKARQLGDFLLLAFDTLNGVPVPYYFWEKSGEQLHGEIGVQIAQIGSLSLEFTRLSQLTGERKYFDAVSRITVYMERAQNSTLIPGLWPTTVDTRGPSFKGTTFTLGTLEDSVYEYLPKEHILLNGETTQYLKMYRKALASATKYHFFVPKVPGNWSLLFPGYLGAYGAEPTLHAEVQHRSCFVGGMVALGSRINDSPLELATAAKLTDGCVWAYQNTASGIMPETFQVDECSKNSIAGACDWKNATATEPGHQYGFTSISDKSYMLRPEAIESVFVMYRITGDPAWQEKGWTMFQAIMNHTTTPIANAWIEDVTSENTTQGDGMESYWLAQTLKYFYLLFSEPDLVSLDDFVLNAEAHPFRLRDRLFT</sequence>
<keyword evidence="9" id="KW-0812">Transmembrane</keyword>
<evidence type="ECO:0000256" key="4">
    <source>
        <dbReference type="ARBA" id="ARBA00022801"/>
    </source>
</evidence>
<evidence type="ECO:0000313" key="10">
    <source>
        <dbReference type="EMBL" id="KAF4635523.1"/>
    </source>
</evidence>